<keyword evidence="1" id="KW-0596">Phosphopantetheine</keyword>
<evidence type="ECO:0000256" key="2">
    <source>
        <dbReference type="ARBA" id="ARBA00022553"/>
    </source>
</evidence>
<dbReference type="Gene3D" id="3.40.47.10">
    <property type="match status" value="1"/>
</dbReference>
<protein>
    <recommendedName>
        <fullName evidence="3">Ketosynthase family 3 (KS3) domain-containing protein</fullName>
    </recommendedName>
</protein>
<sequence length="454" mass="49862">MTNASVRRWPCMWEWSCGIVHASYSGSVRGAVTELGWSDCQQILYGPGSGDFELQPYEAHTKAIKVPSNPGTVGAHIRVLLVRSDQIRVRHLCRTRSFLLSSQFQASAATNARLAPNPCTGKLQAWLDSRLKVLKQQDVLTAAWSAWRGDGSDAETEDRRADLPRHLRLIMNRQTFKGQYMAVRGLASRVAPCWGAETFWCGAASGLDAMLQVPLMRWDHEKCYDPDENGWRLYKTFSQHLSFVEGVDLFDNKMFGITPAESKIMDPQQRVVLEVGYEALFSAGYKKGRIMNSLGGMYLGYGTGNSDFGHVERAGDSAAEGSFGATGGSAAITANRHGGEVVMVMERPGKGGDGPPKGHQGPAQFGVFFGTPRSSPRAKWLFIKTANEQLGSLVPSVCELFGVFVGGLFPSDLIQDSHFEGPGIVTSCSNYSDRAHLAIDHRPDLVLSNSFWWM</sequence>
<proteinExistence type="predicted"/>
<organism evidence="4 5">
    <name type="scientific">Durusdinium trenchii</name>
    <dbReference type="NCBI Taxonomy" id="1381693"/>
    <lineage>
        <taxon>Eukaryota</taxon>
        <taxon>Sar</taxon>
        <taxon>Alveolata</taxon>
        <taxon>Dinophyceae</taxon>
        <taxon>Suessiales</taxon>
        <taxon>Symbiodiniaceae</taxon>
        <taxon>Durusdinium</taxon>
    </lineage>
</organism>
<reference evidence="4 5" key="1">
    <citation type="submission" date="2024-02" db="EMBL/GenBank/DDBJ databases">
        <authorList>
            <person name="Chen Y."/>
            <person name="Shah S."/>
            <person name="Dougan E. K."/>
            <person name="Thang M."/>
            <person name="Chan C."/>
        </authorList>
    </citation>
    <scope>NUCLEOTIDE SEQUENCE [LARGE SCALE GENOMIC DNA]</scope>
</reference>
<dbReference type="InterPro" id="IPR020841">
    <property type="entry name" value="PKS_Beta-ketoAc_synthase_dom"/>
</dbReference>
<dbReference type="InterPro" id="IPR016039">
    <property type="entry name" value="Thiolase-like"/>
</dbReference>
<comment type="caution">
    <text evidence="4">The sequence shown here is derived from an EMBL/GenBank/DDBJ whole genome shotgun (WGS) entry which is preliminary data.</text>
</comment>
<evidence type="ECO:0000313" key="4">
    <source>
        <dbReference type="EMBL" id="CAK8999490.1"/>
    </source>
</evidence>
<dbReference type="EMBL" id="CAXAMM010003335">
    <property type="protein sequence ID" value="CAK8999490.1"/>
    <property type="molecule type" value="Genomic_DNA"/>
</dbReference>
<dbReference type="SUPFAM" id="SSF53901">
    <property type="entry name" value="Thiolase-like"/>
    <property type="match status" value="1"/>
</dbReference>
<dbReference type="InterPro" id="IPR050091">
    <property type="entry name" value="PKS_NRPS_Biosynth_Enz"/>
</dbReference>
<keyword evidence="2" id="KW-0597">Phosphoprotein</keyword>
<evidence type="ECO:0000313" key="5">
    <source>
        <dbReference type="Proteomes" id="UP001642464"/>
    </source>
</evidence>
<gene>
    <name evidence="4" type="ORF">SCF082_LOCUS6072</name>
</gene>
<dbReference type="SMART" id="SM00825">
    <property type="entry name" value="PKS_KS"/>
    <property type="match status" value="1"/>
</dbReference>
<evidence type="ECO:0000259" key="3">
    <source>
        <dbReference type="SMART" id="SM00825"/>
    </source>
</evidence>
<dbReference type="Proteomes" id="UP001642464">
    <property type="component" value="Unassembled WGS sequence"/>
</dbReference>
<accession>A0ABP0IA73</accession>
<evidence type="ECO:0000256" key="1">
    <source>
        <dbReference type="ARBA" id="ARBA00022450"/>
    </source>
</evidence>
<name>A0ABP0IA73_9DINO</name>
<keyword evidence="5" id="KW-1185">Reference proteome</keyword>
<dbReference type="PANTHER" id="PTHR43775:SF37">
    <property type="entry name" value="SI:DKEY-61P9.11"/>
    <property type="match status" value="1"/>
</dbReference>
<dbReference type="Pfam" id="PF00109">
    <property type="entry name" value="ketoacyl-synt"/>
    <property type="match status" value="1"/>
</dbReference>
<dbReference type="InterPro" id="IPR014030">
    <property type="entry name" value="Ketoacyl_synth_N"/>
</dbReference>
<feature type="domain" description="Ketosynthase family 3 (KS3)" evidence="3">
    <location>
        <begin position="181"/>
        <end position="453"/>
    </location>
</feature>
<dbReference type="PANTHER" id="PTHR43775">
    <property type="entry name" value="FATTY ACID SYNTHASE"/>
    <property type="match status" value="1"/>
</dbReference>